<feature type="domain" description="Fumarase C C-terminal" evidence="4">
    <location>
        <begin position="415"/>
        <end position="457"/>
    </location>
</feature>
<dbReference type="SUPFAM" id="SSF48557">
    <property type="entry name" value="L-aspartase-like"/>
    <property type="match status" value="1"/>
</dbReference>
<evidence type="ECO:0000259" key="4">
    <source>
        <dbReference type="Pfam" id="PF10415"/>
    </source>
</evidence>
<dbReference type="Pfam" id="PF00206">
    <property type="entry name" value="Lyase_1"/>
    <property type="match status" value="1"/>
</dbReference>
<evidence type="ECO:0000256" key="2">
    <source>
        <dbReference type="SAM" id="Coils"/>
    </source>
</evidence>
<dbReference type="InterPro" id="IPR008948">
    <property type="entry name" value="L-Aspartase-like"/>
</dbReference>
<dbReference type="InterPro" id="IPR018951">
    <property type="entry name" value="Fumarase_C_C"/>
</dbReference>
<keyword evidence="6" id="KW-1185">Reference proteome</keyword>
<dbReference type="RefSeq" id="WP_087110682.1">
    <property type="nucleotide sequence ID" value="NZ_CBCSCN010000006.1"/>
</dbReference>
<dbReference type="GO" id="GO:0005829">
    <property type="term" value="C:cytosol"/>
    <property type="evidence" value="ECO:0007669"/>
    <property type="project" value="TreeGrafter"/>
</dbReference>
<dbReference type="InterPro" id="IPR051546">
    <property type="entry name" value="Aspartate_Ammonia-Lyase"/>
</dbReference>
<dbReference type="InterPro" id="IPR024083">
    <property type="entry name" value="Fumarase/histidase_N"/>
</dbReference>
<dbReference type="EMBL" id="FWPT01000006">
    <property type="protein sequence ID" value="SMA48250.1"/>
    <property type="molecule type" value="Genomic_DNA"/>
</dbReference>
<dbReference type="Proteomes" id="UP000196573">
    <property type="component" value="Unassembled WGS sequence"/>
</dbReference>
<dbReference type="FunFam" id="1.10.275.10:FF:000001">
    <property type="entry name" value="Fumarate hydratase, mitochondrial"/>
    <property type="match status" value="1"/>
</dbReference>
<dbReference type="InterPro" id="IPR022761">
    <property type="entry name" value="Fumarate_lyase_N"/>
</dbReference>
<feature type="domain" description="Fumarate lyase N-terminal" evidence="3">
    <location>
        <begin position="9"/>
        <end position="339"/>
    </location>
</feature>
<dbReference type="NCBIfam" id="NF008909">
    <property type="entry name" value="PRK12273.1"/>
    <property type="match status" value="1"/>
</dbReference>
<sequence>MRKEVDALGEMELPNEVYYGIQTERARQNFDVSGITHYQAPRYIWAVAAIKMAAARANARVDALEQEIADAICQAAQEVMDGKHADQFPIDMYQGGGGTSTNMNVNEVIGNRANEILTGAKGCDRVHPNTHVNMGQSTNDVIPAAMKVSTWFNLQELLGNMPALISTLQTKVDSYKHIVKLGRTCIQDAVPMTMAQQFSGYLSLAERMHQKISAAAQDCLELPLGATAVGTGLSARDGYLECVYPELQEITGADFKPEHNFFDGLQNGDTYVDIHANLKKLAMGLSKFATDLRIMSSGPRAGMNEVVLPAVQPGSSIMPGKINPVMPELVNQICYQICGNDVAIGMAVEGGELDLNVWEPVIIKNMGESCTLLTNTVKLFNDKCVAGLEINEEVCRKYAEDTTALSTMIAAIYDYPTGSRVAKKAFKEGKSVGAVTLEEGLMTEAQVKEYLDPMLMTDPVASALAVRRARRELGIDG</sequence>
<dbReference type="Pfam" id="PF10415">
    <property type="entry name" value="FumaraseC_C"/>
    <property type="match status" value="1"/>
</dbReference>
<evidence type="ECO:0000313" key="6">
    <source>
        <dbReference type="Proteomes" id="UP000196573"/>
    </source>
</evidence>
<dbReference type="InterPro" id="IPR000362">
    <property type="entry name" value="Fumarate_lyase_fam"/>
</dbReference>
<name>A0A1X7AKQ0_9GAMM</name>
<keyword evidence="1 5" id="KW-0456">Lyase</keyword>
<dbReference type="FunFam" id="1.20.200.10:FF:000001">
    <property type="entry name" value="Fumarate hydratase, mitochondrial"/>
    <property type="match status" value="1"/>
</dbReference>
<evidence type="ECO:0000256" key="1">
    <source>
        <dbReference type="ARBA" id="ARBA00023239"/>
    </source>
</evidence>
<dbReference type="GO" id="GO:0008797">
    <property type="term" value="F:aspartate ammonia-lyase activity"/>
    <property type="evidence" value="ECO:0007669"/>
    <property type="project" value="TreeGrafter"/>
</dbReference>
<dbReference type="GO" id="GO:0006531">
    <property type="term" value="P:aspartate metabolic process"/>
    <property type="evidence" value="ECO:0007669"/>
    <property type="project" value="TreeGrafter"/>
</dbReference>
<dbReference type="EC" id="4.2.1.2" evidence="5"/>
<dbReference type="PROSITE" id="PS00163">
    <property type="entry name" value="FUMARATE_LYASES"/>
    <property type="match status" value="1"/>
</dbReference>
<organism evidence="5 6">
    <name type="scientific">Parendozoicomonas haliclonae</name>
    <dbReference type="NCBI Taxonomy" id="1960125"/>
    <lineage>
        <taxon>Bacteria</taxon>
        <taxon>Pseudomonadati</taxon>
        <taxon>Pseudomonadota</taxon>
        <taxon>Gammaproteobacteria</taxon>
        <taxon>Oceanospirillales</taxon>
        <taxon>Endozoicomonadaceae</taxon>
        <taxon>Parendozoicomonas</taxon>
    </lineage>
</organism>
<gene>
    <name evidence="5" type="primary">fumC_2</name>
    <name evidence="5" type="ORF">EHSB41UT_02668</name>
</gene>
<dbReference type="PANTHER" id="PTHR42696">
    <property type="entry name" value="ASPARTATE AMMONIA-LYASE"/>
    <property type="match status" value="1"/>
</dbReference>
<dbReference type="InterPro" id="IPR020557">
    <property type="entry name" value="Fumarate_lyase_CS"/>
</dbReference>
<keyword evidence="2" id="KW-0175">Coiled coil</keyword>
<evidence type="ECO:0000313" key="5">
    <source>
        <dbReference type="EMBL" id="SMA48250.1"/>
    </source>
</evidence>
<dbReference type="Gene3D" id="1.10.40.30">
    <property type="entry name" value="Fumarase/aspartase (C-terminal domain)"/>
    <property type="match status" value="1"/>
</dbReference>
<accession>A0A1X7AKQ0</accession>
<dbReference type="Gene3D" id="1.20.200.10">
    <property type="entry name" value="Fumarase/aspartase (Central domain)"/>
    <property type="match status" value="1"/>
</dbReference>
<dbReference type="PANTHER" id="PTHR42696:SF2">
    <property type="entry name" value="ASPARTATE AMMONIA-LYASE"/>
    <property type="match status" value="1"/>
</dbReference>
<dbReference type="AlphaFoldDB" id="A0A1X7AKQ0"/>
<dbReference type="GO" id="GO:0006099">
    <property type="term" value="P:tricarboxylic acid cycle"/>
    <property type="evidence" value="ECO:0007669"/>
    <property type="project" value="InterPro"/>
</dbReference>
<proteinExistence type="predicted"/>
<evidence type="ECO:0000259" key="3">
    <source>
        <dbReference type="Pfam" id="PF00206"/>
    </source>
</evidence>
<feature type="coiled-coil region" evidence="2">
    <location>
        <begin position="47"/>
        <end position="74"/>
    </location>
</feature>
<dbReference type="GO" id="GO:0004333">
    <property type="term" value="F:fumarate hydratase activity"/>
    <property type="evidence" value="ECO:0007669"/>
    <property type="project" value="UniProtKB-EC"/>
</dbReference>
<dbReference type="OrthoDB" id="9802809at2"/>
<protein>
    <submittedName>
        <fullName evidence="5">Fumarate hydratase class II</fullName>
        <ecNumber evidence="5">4.2.1.2</ecNumber>
    </submittedName>
</protein>
<dbReference type="Gene3D" id="1.10.275.10">
    <property type="entry name" value="Fumarase/aspartase (N-terminal domain)"/>
    <property type="match status" value="1"/>
</dbReference>
<reference evidence="5 6" key="1">
    <citation type="submission" date="2017-03" db="EMBL/GenBank/DDBJ databases">
        <authorList>
            <person name="Afonso C.L."/>
            <person name="Miller P.J."/>
            <person name="Scott M.A."/>
            <person name="Spackman E."/>
            <person name="Goraichik I."/>
            <person name="Dimitrov K.M."/>
            <person name="Suarez D.L."/>
            <person name="Swayne D.E."/>
        </authorList>
    </citation>
    <scope>NUCLEOTIDE SEQUENCE [LARGE SCALE GENOMIC DNA]</scope>
    <source>
        <strain evidence="5">SB41UT1</strain>
    </source>
</reference>
<dbReference type="PRINTS" id="PR00149">
    <property type="entry name" value="FUMRATELYASE"/>
</dbReference>